<evidence type="ECO:0000313" key="3">
    <source>
        <dbReference type="Proteomes" id="UP001302812"/>
    </source>
</evidence>
<gene>
    <name evidence="2" type="ORF">N656DRAFT_779034</name>
</gene>
<organism evidence="2 3">
    <name type="scientific">Canariomyces notabilis</name>
    <dbReference type="NCBI Taxonomy" id="2074819"/>
    <lineage>
        <taxon>Eukaryota</taxon>
        <taxon>Fungi</taxon>
        <taxon>Dikarya</taxon>
        <taxon>Ascomycota</taxon>
        <taxon>Pezizomycotina</taxon>
        <taxon>Sordariomycetes</taxon>
        <taxon>Sordariomycetidae</taxon>
        <taxon>Sordariales</taxon>
        <taxon>Chaetomiaceae</taxon>
        <taxon>Canariomyces</taxon>
    </lineage>
</organism>
<dbReference type="Proteomes" id="UP001302812">
    <property type="component" value="Unassembled WGS sequence"/>
</dbReference>
<feature type="compositionally biased region" description="Basic and acidic residues" evidence="1">
    <location>
        <begin position="88"/>
        <end position="99"/>
    </location>
</feature>
<dbReference type="EMBL" id="MU853341">
    <property type="protein sequence ID" value="KAK4112804.1"/>
    <property type="molecule type" value="Genomic_DNA"/>
</dbReference>
<feature type="region of interest" description="Disordered" evidence="1">
    <location>
        <begin position="76"/>
        <end position="99"/>
    </location>
</feature>
<evidence type="ECO:0000313" key="2">
    <source>
        <dbReference type="EMBL" id="KAK4112804.1"/>
    </source>
</evidence>
<protein>
    <submittedName>
        <fullName evidence="2">Uncharacterized protein</fullName>
    </submittedName>
</protein>
<keyword evidence="3" id="KW-1185">Reference proteome</keyword>
<reference evidence="2" key="1">
    <citation type="journal article" date="2023" name="Mol. Phylogenet. Evol.">
        <title>Genome-scale phylogeny and comparative genomics of the fungal order Sordariales.</title>
        <authorList>
            <person name="Hensen N."/>
            <person name="Bonometti L."/>
            <person name="Westerberg I."/>
            <person name="Brannstrom I.O."/>
            <person name="Guillou S."/>
            <person name="Cros-Aarteil S."/>
            <person name="Calhoun S."/>
            <person name="Haridas S."/>
            <person name="Kuo A."/>
            <person name="Mondo S."/>
            <person name="Pangilinan J."/>
            <person name="Riley R."/>
            <person name="LaButti K."/>
            <person name="Andreopoulos B."/>
            <person name="Lipzen A."/>
            <person name="Chen C."/>
            <person name="Yan M."/>
            <person name="Daum C."/>
            <person name="Ng V."/>
            <person name="Clum A."/>
            <person name="Steindorff A."/>
            <person name="Ohm R.A."/>
            <person name="Martin F."/>
            <person name="Silar P."/>
            <person name="Natvig D.O."/>
            <person name="Lalanne C."/>
            <person name="Gautier V."/>
            <person name="Ament-Velasquez S.L."/>
            <person name="Kruys A."/>
            <person name="Hutchinson M.I."/>
            <person name="Powell A.J."/>
            <person name="Barry K."/>
            <person name="Miller A.N."/>
            <person name="Grigoriev I.V."/>
            <person name="Debuchy R."/>
            <person name="Gladieux P."/>
            <person name="Hiltunen Thoren M."/>
            <person name="Johannesson H."/>
        </authorList>
    </citation>
    <scope>NUCLEOTIDE SEQUENCE</scope>
    <source>
        <strain evidence="2">CBS 508.74</strain>
    </source>
</reference>
<dbReference type="RefSeq" id="XP_064670374.1">
    <property type="nucleotide sequence ID" value="XM_064815115.1"/>
</dbReference>
<proteinExistence type="predicted"/>
<dbReference type="GeneID" id="89939240"/>
<name>A0AAN6TE81_9PEZI</name>
<comment type="caution">
    <text evidence="2">The sequence shown here is derived from an EMBL/GenBank/DDBJ whole genome shotgun (WGS) entry which is preliminary data.</text>
</comment>
<evidence type="ECO:0000256" key="1">
    <source>
        <dbReference type="SAM" id="MobiDB-lite"/>
    </source>
</evidence>
<dbReference type="AlphaFoldDB" id="A0AAN6TE81"/>
<reference evidence="2" key="2">
    <citation type="submission" date="2023-05" db="EMBL/GenBank/DDBJ databases">
        <authorList>
            <consortium name="Lawrence Berkeley National Laboratory"/>
            <person name="Steindorff A."/>
            <person name="Hensen N."/>
            <person name="Bonometti L."/>
            <person name="Westerberg I."/>
            <person name="Brannstrom I.O."/>
            <person name="Guillou S."/>
            <person name="Cros-Aarteil S."/>
            <person name="Calhoun S."/>
            <person name="Haridas S."/>
            <person name="Kuo A."/>
            <person name="Mondo S."/>
            <person name="Pangilinan J."/>
            <person name="Riley R."/>
            <person name="Labutti K."/>
            <person name="Andreopoulos B."/>
            <person name="Lipzen A."/>
            <person name="Chen C."/>
            <person name="Yanf M."/>
            <person name="Daum C."/>
            <person name="Ng V."/>
            <person name="Clum A."/>
            <person name="Ohm R."/>
            <person name="Martin F."/>
            <person name="Silar P."/>
            <person name="Natvig D."/>
            <person name="Lalanne C."/>
            <person name="Gautier V."/>
            <person name="Ament-Velasquez S.L."/>
            <person name="Kruys A."/>
            <person name="Hutchinson M.I."/>
            <person name="Powell A.J."/>
            <person name="Barry K."/>
            <person name="Miller A.N."/>
            <person name="Grigoriev I.V."/>
            <person name="Debuchy R."/>
            <person name="Gladieux P."/>
            <person name="Thoren M.H."/>
            <person name="Johannesson H."/>
        </authorList>
    </citation>
    <scope>NUCLEOTIDE SEQUENCE</scope>
    <source>
        <strain evidence="2">CBS 508.74</strain>
    </source>
</reference>
<sequence length="99" mass="10718">MLRANIGKQGIRVCNGARPVTRPRRATNVRTAMYRKDSPDGTTSQLEWTPKTYAMIGGSILAVAGLYGLMMGKPGGVIRTEKSPVSTTEKDAKKVPEKP</sequence>
<accession>A0AAN6TE81</accession>